<evidence type="ECO:0000313" key="1">
    <source>
        <dbReference type="EMBL" id="MDT9682775.1"/>
    </source>
</evidence>
<comment type="caution">
    <text evidence="1">The sequence shown here is derived from an EMBL/GenBank/DDBJ whole genome shotgun (WGS) entry which is preliminary data.</text>
</comment>
<dbReference type="Proteomes" id="UP001250181">
    <property type="component" value="Unassembled WGS sequence"/>
</dbReference>
<dbReference type="EMBL" id="JAWCTQ010000011">
    <property type="protein sequence ID" value="MDT9682775.1"/>
    <property type="molecule type" value="Genomic_DNA"/>
</dbReference>
<sequence length="85" mass="8974">MEQLRALMADFAPVVPPGAPMVLNARYGLVLNLLHAGRSAEAEAEVAVLVEALGPEGPATAGRSEETAALRQRVAVLTEQLDRAR</sequence>
<gene>
    <name evidence="1" type="ORF">RND61_11940</name>
</gene>
<name>A0ABU3QJ13_9ACTN</name>
<protein>
    <submittedName>
        <fullName evidence="1">Uncharacterized protein</fullName>
    </submittedName>
</protein>
<accession>A0ABU3QJ13</accession>
<dbReference type="RefSeq" id="WP_315877852.1">
    <property type="nucleotide sequence ID" value="NZ_JAWCTQ010000011.1"/>
</dbReference>
<reference evidence="1 2" key="1">
    <citation type="submission" date="2023-09" db="EMBL/GenBank/DDBJ databases">
        <title>Streptomyces sp. nov.: A antagonism against Alternaria gaisen Producing Streptochlin, Isolated from Tamarix root soil.</title>
        <authorList>
            <person name="Chen Y."/>
        </authorList>
    </citation>
    <scope>NUCLEOTIDE SEQUENCE [LARGE SCALE GENOMIC DNA]</scope>
    <source>
        <strain evidence="1 2">TRM76323</strain>
    </source>
</reference>
<organism evidence="1 2">
    <name type="scientific">Streptomyces tamarix</name>
    <dbReference type="NCBI Taxonomy" id="3078565"/>
    <lineage>
        <taxon>Bacteria</taxon>
        <taxon>Bacillati</taxon>
        <taxon>Actinomycetota</taxon>
        <taxon>Actinomycetes</taxon>
        <taxon>Kitasatosporales</taxon>
        <taxon>Streptomycetaceae</taxon>
        <taxon>Streptomyces</taxon>
    </lineage>
</organism>
<proteinExistence type="predicted"/>
<evidence type="ECO:0000313" key="2">
    <source>
        <dbReference type="Proteomes" id="UP001250181"/>
    </source>
</evidence>
<keyword evidence="2" id="KW-1185">Reference proteome</keyword>